<accession>A0A835EDG9</accession>
<organism evidence="1 2">
    <name type="scientific">Digitaria exilis</name>
    <dbReference type="NCBI Taxonomy" id="1010633"/>
    <lineage>
        <taxon>Eukaryota</taxon>
        <taxon>Viridiplantae</taxon>
        <taxon>Streptophyta</taxon>
        <taxon>Embryophyta</taxon>
        <taxon>Tracheophyta</taxon>
        <taxon>Spermatophyta</taxon>
        <taxon>Magnoliopsida</taxon>
        <taxon>Liliopsida</taxon>
        <taxon>Poales</taxon>
        <taxon>Poaceae</taxon>
        <taxon>PACMAD clade</taxon>
        <taxon>Panicoideae</taxon>
        <taxon>Panicodae</taxon>
        <taxon>Paniceae</taxon>
        <taxon>Anthephorinae</taxon>
        <taxon>Digitaria</taxon>
    </lineage>
</organism>
<keyword evidence="2" id="KW-1185">Reference proteome</keyword>
<comment type="caution">
    <text evidence="1">The sequence shown here is derived from an EMBL/GenBank/DDBJ whole genome shotgun (WGS) entry which is preliminary data.</text>
</comment>
<dbReference type="OrthoDB" id="10592526at2759"/>
<evidence type="ECO:0000313" key="2">
    <source>
        <dbReference type="Proteomes" id="UP000636709"/>
    </source>
</evidence>
<reference evidence="1" key="1">
    <citation type="submission" date="2020-07" db="EMBL/GenBank/DDBJ databases">
        <title>Genome sequence and genetic diversity analysis of an under-domesticated orphan crop, white fonio (Digitaria exilis).</title>
        <authorList>
            <person name="Bennetzen J.L."/>
            <person name="Chen S."/>
            <person name="Ma X."/>
            <person name="Wang X."/>
            <person name="Yssel A.E.J."/>
            <person name="Chaluvadi S.R."/>
            <person name="Johnson M."/>
            <person name="Gangashetty P."/>
            <person name="Hamidou F."/>
            <person name="Sanogo M.D."/>
            <person name="Zwaenepoel A."/>
            <person name="Wallace J."/>
            <person name="Van De Peer Y."/>
            <person name="Van Deynze A."/>
        </authorList>
    </citation>
    <scope>NUCLEOTIDE SEQUENCE</scope>
    <source>
        <tissue evidence="1">Leaves</tissue>
    </source>
</reference>
<name>A0A835EDG9_9POAL</name>
<gene>
    <name evidence="1" type="ORF">HU200_043808</name>
</gene>
<dbReference type="EMBL" id="JACEFO010002082">
    <property type="protein sequence ID" value="KAF8685892.1"/>
    <property type="molecule type" value="Genomic_DNA"/>
</dbReference>
<dbReference type="Proteomes" id="UP000636709">
    <property type="component" value="Unassembled WGS sequence"/>
</dbReference>
<protein>
    <submittedName>
        <fullName evidence="1">Uncharacterized protein</fullName>
    </submittedName>
</protein>
<sequence length="47" mass="5213">MKQTNSTCGDCWDWAATPRNACAGAYSSGLVANRWIIMARNINLSRH</sequence>
<dbReference type="AlphaFoldDB" id="A0A835EDG9"/>
<proteinExistence type="predicted"/>
<evidence type="ECO:0000313" key="1">
    <source>
        <dbReference type="EMBL" id="KAF8685892.1"/>
    </source>
</evidence>